<evidence type="ECO:0000256" key="2">
    <source>
        <dbReference type="ARBA" id="ARBA00023002"/>
    </source>
</evidence>
<dbReference type="STRING" id="218851.A0A2G5EZ01"/>
<evidence type="ECO:0000313" key="4">
    <source>
        <dbReference type="Proteomes" id="UP000230069"/>
    </source>
</evidence>
<comment type="similarity">
    <text evidence="1">Belongs to the short-chain dehydrogenases/reductases (SDR) family.</text>
</comment>
<dbReference type="Proteomes" id="UP000230069">
    <property type="component" value="Unassembled WGS sequence"/>
</dbReference>
<dbReference type="PANTHER" id="PTHR24320:SF227">
    <property type="entry name" value="RETINOL DEHYDROGENASE 11"/>
    <property type="match status" value="1"/>
</dbReference>
<keyword evidence="2" id="KW-0560">Oxidoreductase</keyword>
<sequence>MGTWTMWEIVWFVCSVQFWRMGVLWTLQLIYSYFKLWFLETFTQRSISYSRCRLAQNTLNRRPVCIITGATSGLGAAAALSLAREGFYVVLAGRCKDFLSKTMVEIKQEDADAHVKAFQVDLSSFQSMLEFKSSLQQWLLDSEMHPSIQLLINNAGILATSHRFNVEGYDQMMGTNYIGAFVLTNLLLPLLKDSYIPSRVVNVTSFTHRCVSNMQVDEETFLGKHSLLSKPYPCAQVYESTKLCLVLFSYELHRRLRLVEGSTLVSVMAADPGAVSTNIMRELPLPLSNLAMTALKFLGLLQSSEDGVKSILDAALAPPELSGAYFFGGRGRTIASSVLSYDSKLAEKLWNSSCKFFLN</sequence>
<dbReference type="Gene3D" id="3.40.50.720">
    <property type="entry name" value="NAD(P)-binding Rossmann-like Domain"/>
    <property type="match status" value="1"/>
</dbReference>
<evidence type="ECO:0000256" key="1">
    <source>
        <dbReference type="ARBA" id="ARBA00006484"/>
    </source>
</evidence>
<accession>A0A2G5EZ01</accession>
<protein>
    <recommendedName>
        <fullName evidence="5">Dehydrogenase/reductase SDR family member on chromosome X-like</fullName>
    </recommendedName>
</protein>
<dbReference type="InterPro" id="IPR002347">
    <property type="entry name" value="SDR_fam"/>
</dbReference>
<name>A0A2G5EZ01_AQUCA</name>
<dbReference type="Pfam" id="PF00106">
    <property type="entry name" value="adh_short"/>
    <property type="match status" value="1"/>
</dbReference>
<dbReference type="FunCoup" id="A0A2G5EZ01">
    <property type="interactions" value="152"/>
</dbReference>
<dbReference type="OrthoDB" id="542013at2759"/>
<dbReference type="PRINTS" id="PR00081">
    <property type="entry name" value="GDHRDH"/>
</dbReference>
<dbReference type="InterPro" id="IPR036291">
    <property type="entry name" value="NAD(P)-bd_dom_sf"/>
</dbReference>
<dbReference type="SUPFAM" id="SSF51735">
    <property type="entry name" value="NAD(P)-binding Rossmann-fold domains"/>
    <property type="match status" value="1"/>
</dbReference>
<keyword evidence="4" id="KW-1185">Reference proteome</keyword>
<evidence type="ECO:0000313" key="3">
    <source>
        <dbReference type="EMBL" id="PIA60949.1"/>
    </source>
</evidence>
<dbReference type="InParanoid" id="A0A2G5EZ01"/>
<gene>
    <name evidence="3" type="ORF">AQUCO_00300459v1</name>
</gene>
<proteinExistence type="inferred from homology"/>
<evidence type="ECO:0008006" key="5">
    <source>
        <dbReference type="Google" id="ProtNLM"/>
    </source>
</evidence>
<dbReference type="AlphaFoldDB" id="A0A2G5EZ01"/>
<reference evidence="3 4" key="1">
    <citation type="submission" date="2017-09" db="EMBL/GenBank/DDBJ databases">
        <title>WGS assembly of Aquilegia coerulea Goldsmith.</title>
        <authorList>
            <person name="Hodges S."/>
            <person name="Kramer E."/>
            <person name="Nordborg M."/>
            <person name="Tomkins J."/>
            <person name="Borevitz J."/>
            <person name="Derieg N."/>
            <person name="Yan J."/>
            <person name="Mihaltcheva S."/>
            <person name="Hayes R.D."/>
            <person name="Rokhsar D."/>
        </authorList>
    </citation>
    <scope>NUCLEOTIDE SEQUENCE [LARGE SCALE GENOMIC DNA]</scope>
    <source>
        <strain evidence="4">cv. Goldsmith</strain>
    </source>
</reference>
<dbReference type="EMBL" id="KZ305020">
    <property type="protein sequence ID" value="PIA60949.1"/>
    <property type="molecule type" value="Genomic_DNA"/>
</dbReference>
<dbReference type="PANTHER" id="PTHR24320">
    <property type="entry name" value="RETINOL DEHYDROGENASE"/>
    <property type="match status" value="1"/>
</dbReference>
<organism evidence="3 4">
    <name type="scientific">Aquilegia coerulea</name>
    <name type="common">Rocky mountain columbine</name>
    <dbReference type="NCBI Taxonomy" id="218851"/>
    <lineage>
        <taxon>Eukaryota</taxon>
        <taxon>Viridiplantae</taxon>
        <taxon>Streptophyta</taxon>
        <taxon>Embryophyta</taxon>
        <taxon>Tracheophyta</taxon>
        <taxon>Spermatophyta</taxon>
        <taxon>Magnoliopsida</taxon>
        <taxon>Ranunculales</taxon>
        <taxon>Ranunculaceae</taxon>
        <taxon>Thalictroideae</taxon>
        <taxon>Aquilegia</taxon>
    </lineage>
</organism>
<dbReference type="GO" id="GO:0016491">
    <property type="term" value="F:oxidoreductase activity"/>
    <property type="evidence" value="ECO:0007669"/>
    <property type="project" value="UniProtKB-KW"/>
</dbReference>